<dbReference type="EMBL" id="SRRM01000017">
    <property type="protein sequence ID" value="TKY86549.1"/>
    <property type="molecule type" value="Genomic_DNA"/>
</dbReference>
<keyword evidence="3" id="KW-1185">Reference proteome</keyword>
<dbReference type="Proteomes" id="UP000306050">
    <property type="component" value="Chromosome SGRAM_4"/>
</dbReference>
<dbReference type="RefSeq" id="XP_029738534.1">
    <property type="nucleotide sequence ID" value="XM_029885292.1"/>
</dbReference>
<dbReference type="OrthoDB" id="2552827at2759"/>
<comment type="caution">
    <text evidence="2">The sequence shown here is derived from an EMBL/GenBank/DDBJ whole genome shotgun (WGS) entry which is preliminary data.</text>
</comment>
<protein>
    <recommendedName>
        <fullName evidence="4">Ubiquinone biosynthesis protein</fullName>
    </recommendedName>
</protein>
<reference evidence="2 3" key="1">
    <citation type="submission" date="2019-05" db="EMBL/GenBank/DDBJ databases">
        <title>Sporisorium graminicola CBS 10092 draft sequencing and annotation.</title>
        <authorList>
            <person name="Solano-Gonzalez S."/>
            <person name="Caddick M.X."/>
            <person name="Darby A."/>
        </authorList>
    </citation>
    <scope>NUCLEOTIDE SEQUENCE [LARGE SCALE GENOMIC DNA]</scope>
    <source>
        <strain evidence="2 3">CBS 10092</strain>
    </source>
</reference>
<feature type="region of interest" description="Disordered" evidence="1">
    <location>
        <begin position="50"/>
        <end position="73"/>
    </location>
</feature>
<evidence type="ECO:0000313" key="2">
    <source>
        <dbReference type="EMBL" id="TKY86549.1"/>
    </source>
</evidence>
<gene>
    <name evidence="2" type="ORF">EX895_004698</name>
</gene>
<dbReference type="GeneID" id="40727593"/>
<proteinExistence type="predicted"/>
<evidence type="ECO:0008006" key="4">
    <source>
        <dbReference type="Google" id="ProtNLM"/>
    </source>
</evidence>
<sequence length="341" mass="36891">MSAAATVATSTTRRSIASSARTLARSRCANVAKQPSIQLSRLFSGTTWQRDTAQPSLGSSPDQHSTSSSSTHPDAATQLLLETIPAIPQYGFTKDAYLCSSTAADRLKRERIVHTLFPGPASTFDARLFTAWNNVCDLAVVHSVSPERVLGSLKSGQNVGARESKPVRTQSSLSKDAETIALAKVASVIEERLRLSWSVRHHLTHGLTALSTLSPTTSTLHSIFPHQTLLPNLPTPLPLLDLTSTFIETVLTQGQTGWIDPDTTEWYAVRARLTLAYTAATLHAASSQVLHFQDTQRLFQSVVSGRENGLAATVEDVVGRAAEWTRWGGRGWLGVLRSLGL</sequence>
<dbReference type="KEGG" id="sgra:EX895_004698"/>
<evidence type="ECO:0000256" key="1">
    <source>
        <dbReference type="SAM" id="MobiDB-lite"/>
    </source>
</evidence>
<organism evidence="2 3">
    <name type="scientific">Sporisorium graminicola</name>
    <dbReference type="NCBI Taxonomy" id="280036"/>
    <lineage>
        <taxon>Eukaryota</taxon>
        <taxon>Fungi</taxon>
        <taxon>Dikarya</taxon>
        <taxon>Basidiomycota</taxon>
        <taxon>Ustilaginomycotina</taxon>
        <taxon>Ustilaginomycetes</taxon>
        <taxon>Ustilaginales</taxon>
        <taxon>Ustilaginaceae</taxon>
        <taxon>Sporisorium</taxon>
    </lineage>
</organism>
<dbReference type="AlphaFoldDB" id="A0A4V6ETG0"/>
<feature type="compositionally biased region" description="Low complexity" evidence="1">
    <location>
        <begin position="59"/>
        <end position="73"/>
    </location>
</feature>
<name>A0A4V6ETG0_9BASI</name>
<evidence type="ECO:0000313" key="3">
    <source>
        <dbReference type="Proteomes" id="UP000306050"/>
    </source>
</evidence>
<accession>A0A4V6ETG0</accession>